<dbReference type="GO" id="GO:0009289">
    <property type="term" value="C:pilus"/>
    <property type="evidence" value="ECO:0007669"/>
    <property type="project" value="InterPro"/>
</dbReference>
<dbReference type="GO" id="GO:0007155">
    <property type="term" value="P:cell adhesion"/>
    <property type="evidence" value="ECO:0007669"/>
    <property type="project" value="InterPro"/>
</dbReference>
<dbReference type="Pfam" id="PF07012">
    <property type="entry name" value="Curlin_rpt"/>
    <property type="match status" value="2"/>
</dbReference>
<evidence type="ECO:0000256" key="3">
    <source>
        <dbReference type="SAM" id="SignalP"/>
    </source>
</evidence>
<dbReference type="OrthoDB" id="8768468at2"/>
<evidence type="ECO:0000256" key="1">
    <source>
        <dbReference type="ARBA" id="ARBA00009766"/>
    </source>
</evidence>
<dbReference type="RefSeq" id="WP_096650867.1">
    <property type="nucleotide sequence ID" value="NZ_NWUX01000004.1"/>
</dbReference>
<dbReference type="InterPro" id="IPR009742">
    <property type="entry name" value="Curlin_rpt"/>
</dbReference>
<feature type="signal peptide" evidence="3">
    <location>
        <begin position="1"/>
        <end position="22"/>
    </location>
</feature>
<keyword evidence="2 3" id="KW-0732">Signal</keyword>
<comment type="caution">
    <text evidence="4">The sequence shown here is derived from an EMBL/GenBank/DDBJ whole genome shotgun (WGS) entry which is preliminary data.</text>
</comment>
<evidence type="ECO:0000313" key="5">
    <source>
        <dbReference type="Proteomes" id="UP000218677"/>
    </source>
</evidence>
<proteinExistence type="inferred from homology"/>
<dbReference type="EMBL" id="NWUX01000004">
    <property type="protein sequence ID" value="PCF96285.1"/>
    <property type="molecule type" value="Genomic_DNA"/>
</dbReference>
<feature type="chain" id="PRO_5013105143" description="Curlin" evidence="3">
    <location>
        <begin position="23"/>
        <end position="416"/>
    </location>
</feature>
<evidence type="ECO:0000313" key="4">
    <source>
        <dbReference type="EMBL" id="PCF96285.1"/>
    </source>
</evidence>
<organism evidence="4 5">
    <name type="scientific">Vreelandella nigrificans</name>
    <dbReference type="NCBI Taxonomy" id="2042704"/>
    <lineage>
        <taxon>Bacteria</taxon>
        <taxon>Pseudomonadati</taxon>
        <taxon>Pseudomonadota</taxon>
        <taxon>Gammaproteobacteria</taxon>
        <taxon>Oceanospirillales</taxon>
        <taxon>Halomonadaceae</taxon>
        <taxon>Vreelandella</taxon>
    </lineage>
</organism>
<comment type="similarity">
    <text evidence="1">Belongs to the CsgA/CsgB family.</text>
</comment>
<name>A0A2A4HPW6_9GAMM</name>
<gene>
    <name evidence="4" type="ORF">CPA45_07055</name>
</gene>
<reference evidence="5" key="1">
    <citation type="submission" date="2017-09" db="EMBL/GenBank/DDBJ databases">
        <authorList>
            <person name="Cho G.-S."/>
            <person name="Oguntoyinbo F.A."/>
            <person name="Cnockaert M."/>
            <person name="Kabisch J."/>
            <person name="Neve H."/>
            <person name="Bockelmann W."/>
            <person name="Wenning M."/>
            <person name="Franz C.M."/>
            <person name="Vandamme P."/>
        </authorList>
    </citation>
    <scope>NUCLEOTIDE SEQUENCE [LARGE SCALE GENOMIC DNA]</scope>
    <source>
        <strain evidence="5">MBT G8648</strain>
    </source>
</reference>
<evidence type="ECO:0000256" key="2">
    <source>
        <dbReference type="ARBA" id="ARBA00022729"/>
    </source>
</evidence>
<keyword evidence="5" id="KW-1185">Reference proteome</keyword>
<dbReference type="AlphaFoldDB" id="A0A2A4HPW6"/>
<evidence type="ECO:0008006" key="6">
    <source>
        <dbReference type="Google" id="ProtNLM"/>
    </source>
</evidence>
<dbReference type="Proteomes" id="UP000218677">
    <property type="component" value="Unassembled WGS sequence"/>
</dbReference>
<protein>
    <recommendedName>
        <fullName evidence="6">Curlin</fullName>
    </recommendedName>
</protein>
<sequence length="416" mass="43238">MKLQLTALAAAISLTVSSAAFAQQTITEQNNLQYNTVTSPAQGGGWGLDNLNESMDNDAWNASGFPIPRNGEFSGFQTGLNNMLGSTANGNESVIDQTTNLSSTTGNVASVLQGGGTDNQSLVIQNKQGTGDALSAYVDQRGDANASSVEQDLSYGAIANVFQNGTANQARVSQLGADLNSAQIQQTGSDHKSIIEQGILNGGASGNVAWSDQSGVSNQSFIKQGRQNNYAEAQQHGVDGINMIRQRGDDNVAYLDQTGMGNESYVFQDSRTAAAGNFADITQTGSSNDSYADQVGGGNEVTVLQTGNDALSTVYQRGTGNSADVGQSGGFDASNILQFGNDHEAVVVQSGNGFYNTINESHILQTGSASHVAEVTQTHVGSGWNNISTITQNSAVNASATVNQMGSGNRASTIQY</sequence>
<accession>A0A2A4HPW6</accession>